<dbReference type="PANTHER" id="PTHR34606:SF4">
    <property type="entry name" value="OUTER MEMBRANE LIPOPROTEIN DOLP"/>
    <property type="match status" value="1"/>
</dbReference>
<evidence type="ECO:0000259" key="2">
    <source>
        <dbReference type="PROSITE" id="PS50914"/>
    </source>
</evidence>
<dbReference type="RefSeq" id="WP_152809693.1">
    <property type="nucleotide sequence ID" value="NZ_WHNW01000003.1"/>
</dbReference>
<protein>
    <submittedName>
        <fullName evidence="3">BON domain-containing protein</fullName>
    </submittedName>
</protein>
<keyword evidence="1" id="KW-0732">Signal</keyword>
<dbReference type="AlphaFoldDB" id="A0A6N7F256"/>
<dbReference type="PANTHER" id="PTHR34606">
    <property type="entry name" value="BON DOMAIN-CONTAINING PROTEIN"/>
    <property type="match status" value="1"/>
</dbReference>
<evidence type="ECO:0000313" key="3">
    <source>
        <dbReference type="EMBL" id="MPV85946.1"/>
    </source>
</evidence>
<dbReference type="Proteomes" id="UP000471298">
    <property type="component" value="Unassembled WGS sequence"/>
</dbReference>
<feature type="chain" id="PRO_5027084024" evidence="1">
    <location>
        <begin position="25"/>
        <end position="200"/>
    </location>
</feature>
<dbReference type="InterPro" id="IPR051686">
    <property type="entry name" value="Lipoprotein_DolP"/>
</dbReference>
<reference evidence="3 4" key="1">
    <citation type="submission" date="2019-10" db="EMBL/GenBank/DDBJ databases">
        <title>Cardiobacteriales fam. a chemoheterotrophic member of the order Cardiobacteriales, and proposal of Cardiobacteriales fam. nov.</title>
        <authorList>
            <person name="Wang C."/>
        </authorList>
    </citation>
    <scope>NUCLEOTIDE SEQUENCE [LARGE SCALE GENOMIC DNA]</scope>
    <source>
        <strain evidence="3 4">ML27</strain>
    </source>
</reference>
<name>A0A6N7F256_9GAMM</name>
<keyword evidence="4" id="KW-1185">Reference proteome</keyword>
<dbReference type="Pfam" id="PF04972">
    <property type="entry name" value="BON"/>
    <property type="match status" value="2"/>
</dbReference>
<proteinExistence type="predicted"/>
<organism evidence="3 4">
    <name type="scientific">Ostreibacterium oceani</name>
    <dbReference type="NCBI Taxonomy" id="2654998"/>
    <lineage>
        <taxon>Bacteria</taxon>
        <taxon>Pseudomonadati</taxon>
        <taxon>Pseudomonadota</taxon>
        <taxon>Gammaproteobacteria</taxon>
        <taxon>Cardiobacteriales</taxon>
        <taxon>Ostreibacteriaceae</taxon>
        <taxon>Ostreibacterium</taxon>
    </lineage>
</organism>
<dbReference type="EMBL" id="WHNW01000003">
    <property type="protein sequence ID" value="MPV85946.1"/>
    <property type="molecule type" value="Genomic_DNA"/>
</dbReference>
<dbReference type="FunCoup" id="A0A6N7F256">
    <property type="interactions" value="38"/>
</dbReference>
<feature type="domain" description="BON" evidence="2">
    <location>
        <begin position="131"/>
        <end position="200"/>
    </location>
</feature>
<dbReference type="Gene3D" id="3.30.1340.30">
    <property type="match status" value="1"/>
</dbReference>
<gene>
    <name evidence="3" type="ORF">GCU85_04245</name>
</gene>
<sequence length="200" mass="21549">MIMPNLTLQKLCLTLLLSSVFALHGCTALVVGGAAGATAKTVHDRRTPGTVIDDKNLELLITKSLLGDKYLNDYSNTNLTVFNGVVLVTGEASSNEVRTRILTLVKNTPNVKRVESDIIIGPKSSLLSRGSDSAITGQVKTALLSLNMENFDPTLINVSTERGNVYLMGIVSRAEADAIAEKARRIRGVKSVTKVFEYVD</sequence>
<feature type="signal peptide" evidence="1">
    <location>
        <begin position="1"/>
        <end position="24"/>
    </location>
</feature>
<comment type="caution">
    <text evidence="3">The sequence shown here is derived from an EMBL/GenBank/DDBJ whole genome shotgun (WGS) entry which is preliminary data.</text>
</comment>
<feature type="domain" description="BON" evidence="2">
    <location>
        <begin position="53"/>
        <end position="122"/>
    </location>
</feature>
<evidence type="ECO:0000256" key="1">
    <source>
        <dbReference type="SAM" id="SignalP"/>
    </source>
</evidence>
<dbReference type="InParanoid" id="A0A6N7F256"/>
<accession>A0A6N7F256</accession>
<evidence type="ECO:0000313" key="4">
    <source>
        <dbReference type="Proteomes" id="UP000471298"/>
    </source>
</evidence>
<dbReference type="InterPro" id="IPR007055">
    <property type="entry name" value="BON_dom"/>
</dbReference>
<dbReference type="PROSITE" id="PS50914">
    <property type="entry name" value="BON"/>
    <property type="match status" value="2"/>
</dbReference>